<evidence type="ECO:0000313" key="2">
    <source>
        <dbReference type="Proteomes" id="UP000781932"/>
    </source>
</evidence>
<sequence length="205" mass="22966">MAPPVPTATETFIASLTQTLRRSAYRSDSRWVVSSYSELTEHEQRLKARERTADESTVLIGTLLRDAEVSRKRSANGDVRPVAQHRRQGAPVYLKININWQLENIVFMLCDCKGANFGPHIDFEMREGYHLGLAKGLCTANWDASERRRIGAQNTQQQNLGGRETDEVNLPGQADLAAIAGQPTTAIDDNVDLTQLIRIRFCQDL</sequence>
<dbReference type="Proteomes" id="UP000781932">
    <property type="component" value="Unassembled WGS sequence"/>
</dbReference>
<comment type="caution">
    <text evidence="1">The sequence shown here is derived from an EMBL/GenBank/DDBJ whole genome shotgun (WGS) entry which is preliminary data.</text>
</comment>
<dbReference type="GeneID" id="62159229"/>
<keyword evidence="2" id="KW-1185">Reference proteome</keyword>
<dbReference type="EMBL" id="JAATWM020000008">
    <property type="protein sequence ID" value="KAF9879203.1"/>
    <property type="molecule type" value="Genomic_DNA"/>
</dbReference>
<protein>
    <submittedName>
        <fullName evidence="1">Uncharacterized protein</fullName>
    </submittedName>
</protein>
<dbReference type="RefSeq" id="XP_038748664.1">
    <property type="nucleotide sequence ID" value="XM_038886155.1"/>
</dbReference>
<proteinExistence type="predicted"/>
<dbReference type="AlphaFoldDB" id="A0A9P6I8L5"/>
<dbReference type="OrthoDB" id="4840573at2759"/>
<evidence type="ECO:0000313" key="1">
    <source>
        <dbReference type="EMBL" id="KAF9879203.1"/>
    </source>
</evidence>
<reference evidence="1" key="2">
    <citation type="submission" date="2020-11" db="EMBL/GenBank/DDBJ databases">
        <title>Whole genome sequencing of Colletotrichum sp.</title>
        <authorList>
            <person name="Li H."/>
        </authorList>
    </citation>
    <scope>NUCLEOTIDE SEQUENCE</scope>
    <source>
        <strain evidence="1">CkLH20</strain>
    </source>
</reference>
<reference evidence="1" key="1">
    <citation type="submission" date="2020-03" db="EMBL/GenBank/DDBJ databases">
        <authorList>
            <person name="He L."/>
        </authorList>
    </citation>
    <scope>NUCLEOTIDE SEQUENCE</scope>
    <source>
        <strain evidence="1">CkLH20</strain>
    </source>
</reference>
<organism evidence="1 2">
    <name type="scientific">Colletotrichum karsti</name>
    <dbReference type="NCBI Taxonomy" id="1095194"/>
    <lineage>
        <taxon>Eukaryota</taxon>
        <taxon>Fungi</taxon>
        <taxon>Dikarya</taxon>
        <taxon>Ascomycota</taxon>
        <taxon>Pezizomycotina</taxon>
        <taxon>Sordariomycetes</taxon>
        <taxon>Hypocreomycetidae</taxon>
        <taxon>Glomerellales</taxon>
        <taxon>Glomerellaceae</taxon>
        <taxon>Colletotrichum</taxon>
        <taxon>Colletotrichum boninense species complex</taxon>
    </lineage>
</organism>
<accession>A0A9P6I8L5</accession>
<name>A0A9P6I8L5_9PEZI</name>
<gene>
    <name evidence="1" type="ORF">CkaCkLH20_03436</name>
</gene>